<dbReference type="AlphaFoldDB" id="A0A6C0F2B5"/>
<sequence length="94" mass="11310">MDYYLTLDHWSSIVRQLKDDEREYDILAQDTSDLAKDILLVIRSTRFKQGVLFKQKRGEEYEKFVEKLNDTYDHGAVKRILSNDEFWEVSFSLR</sequence>
<name>A0A6C0F2B5_9ZZZZ</name>
<protein>
    <submittedName>
        <fullName evidence="1">Uncharacterized protein</fullName>
    </submittedName>
</protein>
<evidence type="ECO:0000313" key="1">
    <source>
        <dbReference type="EMBL" id="QHT35454.1"/>
    </source>
</evidence>
<organism evidence="1">
    <name type="scientific">viral metagenome</name>
    <dbReference type="NCBI Taxonomy" id="1070528"/>
    <lineage>
        <taxon>unclassified sequences</taxon>
        <taxon>metagenomes</taxon>
        <taxon>organismal metagenomes</taxon>
    </lineage>
</organism>
<dbReference type="EMBL" id="MN739021">
    <property type="protein sequence ID" value="QHT35454.1"/>
    <property type="molecule type" value="Genomic_DNA"/>
</dbReference>
<accession>A0A6C0F2B5</accession>
<proteinExistence type="predicted"/>
<reference evidence="1" key="1">
    <citation type="journal article" date="2020" name="Nature">
        <title>Giant virus diversity and host interactions through global metagenomics.</title>
        <authorList>
            <person name="Schulz F."/>
            <person name="Roux S."/>
            <person name="Paez-Espino D."/>
            <person name="Jungbluth S."/>
            <person name="Walsh D.A."/>
            <person name="Denef V.J."/>
            <person name="McMahon K.D."/>
            <person name="Konstantinidis K.T."/>
            <person name="Eloe-Fadrosh E.A."/>
            <person name="Kyrpides N.C."/>
            <person name="Woyke T."/>
        </authorList>
    </citation>
    <scope>NUCLEOTIDE SEQUENCE</scope>
    <source>
        <strain evidence="1">GVMAG-M-3300009180-45</strain>
    </source>
</reference>